<dbReference type="PROSITE" id="PS51257">
    <property type="entry name" value="PROKAR_LIPOPROTEIN"/>
    <property type="match status" value="1"/>
</dbReference>
<name>A0AAC9I4T5_9FLAO</name>
<dbReference type="AlphaFoldDB" id="A0AAC9I4T5"/>
<proteinExistence type="predicted"/>
<dbReference type="EMBL" id="CP017479">
    <property type="protein sequence ID" value="AOW09607.1"/>
    <property type="molecule type" value="Genomic_DNA"/>
</dbReference>
<gene>
    <name evidence="2" type="ORF">EM308_08875</name>
</gene>
<reference evidence="2 3" key="1">
    <citation type="submission" date="2016-10" db="EMBL/GenBank/DDBJ databases">
        <title>Flavobacterium gilvum sp. nov., isolated from stream water.</title>
        <authorList>
            <person name="Shin S.-K."/>
            <person name="Cho Y.-J."/>
            <person name="Yi H."/>
        </authorList>
    </citation>
    <scope>NUCLEOTIDE SEQUENCE [LARGE SCALE GENOMIC DNA]</scope>
    <source>
        <strain evidence="2 3">EM1308</strain>
    </source>
</reference>
<evidence type="ECO:0000313" key="2">
    <source>
        <dbReference type="EMBL" id="AOW09607.1"/>
    </source>
</evidence>
<sequence>MFQKTTLILLLLVIISCKKNPEATEKDQIKKANWLLGKWETKTDDGVLSESWKQLNDSTFQGESFFIKEKDTLHFETMTLQQKGEELFYNATVKGQNDDKTVPFKMTIITEKQLIFENPKHDYPQKITYSLIKKDSLVASISGIQLGKPSSESFGMKKEEQTK</sequence>
<evidence type="ECO:0000259" key="1">
    <source>
        <dbReference type="Pfam" id="PF19780"/>
    </source>
</evidence>
<feature type="domain" description="DUF6265" evidence="1">
    <location>
        <begin position="33"/>
        <end position="142"/>
    </location>
</feature>
<keyword evidence="3" id="KW-1185">Reference proteome</keyword>
<accession>A0AAC9I4T5</accession>
<dbReference type="RefSeq" id="WP_035639026.1">
    <property type="nucleotide sequence ID" value="NZ_CP017479.1"/>
</dbReference>
<dbReference type="KEGG" id="fgl:EM308_08875"/>
<dbReference type="Proteomes" id="UP000175968">
    <property type="component" value="Chromosome"/>
</dbReference>
<protein>
    <recommendedName>
        <fullName evidence="1">DUF6265 domain-containing protein</fullName>
    </recommendedName>
</protein>
<organism evidence="2 3">
    <name type="scientific">Flavobacterium gilvum</name>
    <dbReference type="NCBI Taxonomy" id="1492737"/>
    <lineage>
        <taxon>Bacteria</taxon>
        <taxon>Pseudomonadati</taxon>
        <taxon>Bacteroidota</taxon>
        <taxon>Flavobacteriia</taxon>
        <taxon>Flavobacteriales</taxon>
        <taxon>Flavobacteriaceae</taxon>
        <taxon>Flavobacterium</taxon>
    </lineage>
</organism>
<dbReference type="Pfam" id="PF19780">
    <property type="entry name" value="DUF6265"/>
    <property type="match status" value="1"/>
</dbReference>
<dbReference type="InterPro" id="IPR046232">
    <property type="entry name" value="DUF6265"/>
</dbReference>
<evidence type="ECO:0000313" key="3">
    <source>
        <dbReference type="Proteomes" id="UP000175968"/>
    </source>
</evidence>